<dbReference type="Gene3D" id="1.10.443.10">
    <property type="entry name" value="Intergrase catalytic core"/>
    <property type="match status" value="1"/>
</dbReference>
<evidence type="ECO:0000256" key="1">
    <source>
        <dbReference type="ARBA" id="ARBA00023172"/>
    </source>
</evidence>
<evidence type="ECO:0000313" key="4">
    <source>
        <dbReference type="Proteomes" id="UP000731907"/>
    </source>
</evidence>
<protein>
    <submittedName>
        <fullName evidence="3">Tyrosine-type recombinase/integrase</fullName>
    </submittedName>
</protein>
<dbReference type="EMBL" id="JAAATX020000018">
    <property type="protein sequence ID" value="MBU9700100.1"/>
    <property type="molecule type" value="Genomic_DNA"/>
</dbReference>
<keyword evidence="1" id="KW-0233">DNA recombination</keyword>
<dbReference type="InterPro" id="IPR013762">
    <property type="entry name" value="Integrase-like_cat_sf"/>
</dbReference>
<name>A0ABS6J8M7_9RHOB</name>
<dbReference type="Proteomes" id="UP000731907">
    <property type="component" value="Unassembled WGS sequence"/>
</dbReference>
<keyword evidence="4" id="KW-1185">Reference proteome</keyword>
<proteinExistence type="predicted"/>
<dbReference type="InterPro" id="IPR011010">
    <property type="entry name" value="DNA_brk_join_enz"/>
</dbReference>
<dbReference type="InterPro" id="IPR002104">
    <property type="entry name" value="Integrase_catalytic"/>
</dbReference>
<dbReference type="PROSITE" id="PS51898">
    <property type="entry name" value="TYR_RECOMBINASE"/>
    <property type="match status" value="1"/>
</dbReference>
<organism evidence="3 4">
    <name type="scientific">Paragemmobacter amnigenus</name>
    <dbReference type="NCBI Taxonomy" id="2852097"/>
    <lineage>
        <taxon>Bacteria</taxon>
        <taxon>Pseudomonadati</taxon>
        <taxon>Pseudomonadota</taxon>
        <taxon>Alphaproteobacteria</taxon>
        <taxon>Rhodobacterales</taxon>
        <taxon>Paracoccaceae</taxon>
        <taxon>Paragemmobacter</taxon>
    </lineage>
</organism>
<dbReference type="RefSeq" id="WP_161764150.1">
    <property type="nucleotide sequence ID" value="NZ_JAAATX020000018.1"/>
</dbReference>
<gene>
    <name evidence="3" type="ORF">GU927_019850</name>
</gene>
<evidence type="ECO:0000259" key="2">
    <source>
        <dbReference type="PROSITE" id="PS51898"/>
    </source>
</evidence>
<comment type="caution">
    <text evidence="3">The sequence shown here is derived from an EMBL/GenBank/DDBJ whole genome shotgun (WGS) entry which is preliminary data.</text>
</comment>
<accession>A0ABS6J8M7</accession>
<dbReference type="Pfam" id="PF00589">
    <property type="entry name" value="Phage_integrase"/>
    <property type="match status" value="1"/>
</dbReference>
<reference evidence="3 4" key="1">
    <citation type="submission" date="2021-06" db="EMBL/GenBank/DDBJ databases">
        <title>Rhodobacteraceae bacterium strain HSP-20.</title>
        <authorList>
            <person name="Chen W.-M."/>
        </authorList>
    </citation>
    <scope>NUCLEOTIDE SEQUENCE [LARGE SCALE GENOMIC DNA]</scope>
    <source>
        <strain evidence="3 4">HSP-20</strain>
    </source>
</reference>
<dbReference type="SUPFAM" id="SSF56349">
    <property type="entry name" value="DNA breaking-rejoining enzymes"/>
    <property type="match status" value="1"/>
</dbReference>
<feature type="domain" description="Tyr recombinase" evidence="2">
    <location>
        <begin position="154"/>
        <end position="354"/>
    </location>
</feature>
<sequence>MNKVLQTSLPFDAWPERDRSLWQAALRGGAIFEPDGAAAHWAEDTRRQVAKGYGKWLWALQSFGTLAPEVDPAKRVTEDHLRRYVAWLEAQGLASVSIASRVTDLMEAIRVMEPEADLSLLRRLVSTLQQRAQPSRNKAVRIKPPGEIWEACTDEMGRIAADPAPLSMEAASRYRDAFALGFLVWSPIRRRNLAALTLGESLRFEAGRWRVAFGAEATKDKSPLAFALPDEEDYQAALSDYLQRIRPRIMGADDLTRDALPQIRGPLWISTRGKAMTAHALYYAVTRASARLLGAPLNPHLLRDCAASAITTERPDYVLAAARILGHSQLSTTLAHYEQASMLEAGARLQEIVAEIQSRMEQEVPQTLAAPYDPFLLDPWEQD</sequence>
<evidence type="ECO:0000313" key="3">
    <source>
        <dbReference type="EMBL" id="MBU9700100.1"/>
    </source>
</evidence>